<evidence type="ECO:0000256" key="4">
    <source>
        <dbReference type="ARBA" id="ARBA00023216"/>
    </source>
</evidence>
<reference evidence="7" key="2">
    <citation type="submission" date="2025-08" db="UniProtKB">
        <authorList>
            <consortium name="Ensembl"/>
        </authorList>
    </citation>
    <scope>IDENTIFICATION</scope>
</reference>
<dbReference type="InterPro" id="IPR018252">
    <property type="entry name" value="Annexin_repeat_CS"/>
</dbReference>
<dbReference type="GO" id="GO:0006909">
    <property type="term" value="P:phagocytosis"/>
    <property type="evidence" value="ECO:0007669"/>
    <property type="project" value="TreeGrafter"/>
</dbReference>
<keyword evidence="8" id="KW-1185">Reference proteome</keyword>
<evidence type="ECO:0000256" key="1">
    <source>
        <dbReference type="ARBA" id="ARBA00007831"/>
    </source>
</evidence>
<dbReference type="InterPro" id="IPR001464">
    <property type="entry name" value="Annexin"/>
</dbReference>
<dbReference type="PANTHER" id="PTHR10502">
    <property type="entry name" value="ANNEXIN"/>
    <property type="match status" value="1"/>
</dbReference>
<dbReference type="SMART" id="SM00335">
    <property type="entry name" value="ANX"/>
    <property type="match status" value="3"/>
</dbReference>
<dbReference type="GO" id="GO:0005634">
    <property type="term" value="C:nucleus"/>
    <property type="evidence" value="ECO:0007669"/>
    <property type="project" value="TreeGrafter"/>
</dbReference>
<comment type="similarity">
    <text evidence="1 6">Belongs to the annexin family.</text>
</comment>
<evidence type="ECO:0000256" key="6">
    <source>
        <dbReference type="RuleBase" id="RU003540"/>
    </source>
</evidence>
<dbReference type="GO" id="GO:0001786">
    <property type="term" value="F:phosphatidylserine binding"/>
    <property type="evidence" value="ECO:0007669"/>
    <property type="project" value="TreeGrafter"/>
</dbReference>
<dbReference type="Gene3D" id="1.10.220.10">
    <property type="entry name" value="Annexin"/>
    <property type="match status" value="3"/>
</dbReference>
<keyword evidence="2 6" id="KW-0677">Repeat</keyword>
<name>A0A4W6FE77_LATCA</name>
<evidence type="ECO:0000256" key="2">
    <source>
        <dbReference type="ARBA" id="ARBA00022737"/>
    </source>
</evidence>
<keyword evidence="3 6" id="KW-0106">Calcium</keyword>
<sequence>MSVFKKFFNSIIKDRDNEDDTIKVKGKPKPKYYGTVTPYPNFNASSDASVLQSAIASKGVDEDVIIAVMVQRNNEQRQKIKVVYEASTGKKLEKALKSALHSDLEDISLALLMTPAQFDRLGTDEDVLVEVLATRSNAEIRELKRIFKEEYKTDLEDVIRSETNGDFTSALLAMLKANKDESNEVNMDLARKDAEVKSGKSTFKKYDWCYFRFLLRNLRWTLYPTFTHKYMLLLCVYLLAFQHYASISDVKLPKVLDMKLSGDIEDCLLDIVKCAWNTPAFFAEKLHRAMEGHGTCDSTLIRVLVSRSEVDLKKIVEEYRAMYDRSLQEHILEETKGHYEKILLGLCGPH</sequence>
<accession>A0A4W6FE77</accession>
<dbReference type="PANTHER" id="PTHR10502:SF237">
    <property type="entry name" value="ANNEXIN"/>
    <property type="match status" value="1"/>
</dbReference>
<dbReference type="PROSITE" id="PS00223">
    <property type="entry name" value="ANNEXIN_1"/>
    <property type="match status" value="2"/>
</dbReference>
<organism evidence="7 8">
    <name type="scientific">Lates calcarifer</name>
    <name type="common">Barramundi</name>
    <name type="synonym">Holocentrus calcarifer</name>
    <dbReference type="NCBI Taxonomy" id="8187"/>
    <lineage>
        <taxon>Eukaryota</taxon>
        <taxon>Metazoa</taxon>
        <taxon>Chordata</taxon>
        <taxon>Craniata</taxon>
        <taxon>Vertebrata</taxon>
        <taxon>Euteleostomi</taxon>
        <taxon>Actinopterygii</taxon>
        <taxon>Neopterygii</taxon>
        <taxon>Teleostei</taxon>
        <taxon>Neoteleostei</taxon>
        <taxon>Acanthomorphata</taxon>
        <taxon>Carangaria</taxon>
        <taxon>Carangaria incertae sedis</taxon>
        <taxon>Centropomidae</taxon>
        <taxon>Lates</taxon>
    </lineage>
</organism>
<dbReference type="STRING" id="8187.ENSLCAP00010049518"/>
<dbReference type="FunFam" id="1.10.220.10:FF:000007">
    <property type="entry name" value="Annexin"/>
    <property type="match status" value="1"/>
</dbReference>
<dbReference type="GO" id="GO:0005544">
    <property type="term" value="F:calcium-dependent phospholipid binding"/>
    <property type="evidence" value="ECO:0007669"/>
    <property type="project" value="UniProtKB-KW"/>
</dbReference>
<dbReference type="PRINTS" id="PR00196">
    <property type="entry name" value="ANNEXIN"/>
</dbReference>
<dbReference type="GeneTree" id="ENSGT00940000155221"/>
<keyword evidence="5 6" id="KW-0111">Calcium/phospholipid-binding</keyword>
<evidence type="ECO:0000313" key="8">
    <source>
        <dbReference type="Proteomes" id="UP000314980"/>
    </source>
</evidence>
<dbReference type="GO" id="GO:0007165">
    <property type="term" value="P:signal transduction"/>
    <property type="evidence" value="ECO:0007669"/>
    <property type="project" value="TreeGrafter"/>
</dbReference>
<evidence type="ECO:0000313" key="7">
    <source>
        <dbReference type="Ensembl" id="ENSLCAP00010049518.1"/>
    </source>
</evidence>
<evidence type="ECO:0000256" key="5">
    <source>
        <dbReference type="ARBA" id="ARBA00023302"/>
    </source>
</evidence>
<dbReference type="GO" id="GO:0071385">
    <property type="term" value="P:cellular response to glucocorticoid stimulus"/>
    <property type="evidence" value="ECO:0007669"/>
    <property type="project" value="TreeGrafter"/>
</dbReference>
<dbReference type="InterPro" id="IPR037104">
    <property type="entry name" value="Annexin_sf"/>
</dbReference>
<reference evidence="8" key="1">
    <citation type="submission" date="2015-09" db="EMBL/GenBank/DDBJ databases">
        <authorList>
            <person name="Sai Rama Sridatta P."/>
        </authorList>
    </citation>
    <scope>NUCLEOTIDE SEQUENCE [LARGE SCALE GENOMIC DNA]</scope>
</reference>
<dbReference type="Pfam" id="PF00191">
    <property type="entry name" value="Annexin"/>
    <property type="match status" value="3"/>
</dbReference>
<dbReference type="GO" id="GO:0012506">
    <property type="term" value="C:vesicle membrane"/>
    <property type="evidence" value="ECO:0007669"/>
    <property type="project" value="TreeGrafter"/>
</dbReference>
<proteinExistence type="inferred from homology"/>
<dbReference type="GO" id="GO:0005886">
    <property type="term" value="C:plasma membrane"/>
    <property type="evidence" value="ECO:0007669"/>
    <property type="project" value="TreeGrafter"/>
</dbReference>
<dbReference type="Proteomes" id="UP000314980">
    <property type="component" value="Unassembled WGS sequence"/>
</dbReference>
<protein>
    <recommendedName>
        <fullName evidence="6">Annexin</fullName>
    </recommendedName>
</protein>
<dbReference type="InterPro" id="IPR018502">
    <property type="entry name" value="Annexin_repeat"/>
</dbReference>
<dbReference type="GO" id="GO:0005509">
    <property type="term" value="F:calcium ion binding"/>
    <property type="evidence" value="ECO:0007669"/>
    <property type="project" value="InterPro"/>
</dbReference>
<dbReference type="Ensembl" id="ENSLCAT00010050760.1">
    <property type="protein sequence ID" value="ENSLCAP00010049518.1"/>
    <property type="gene ID" value="ENSLCAG00010023016.1"/>
</dbReference>
<dbReference type="FunFam" id="1.10.220.10:FF:000001">
    <property type="entry name" value="Annexin"/>
    <property type="match status" value="1"/>
</dbReference>
<dbReference type="InParanoid" id="A0A4W6FE77"/>
<dbReference type="AlphaFoldDB" id="A0A4W6FE77"/>
<dbReference type="PROSITE" id="PS51897">
    <property type="entry name" value="ANNEXIN_2"/>
    <property type="match status" value="3"/>
</dbReference>
<dbReference type="GO" id="GO:0005737">
    <property type="term" value="C:cytoplasm"/>
    <property type="evidence" value="ECO:0007669"/>
    <property type="project" value="TreeGrafter"/>
</dbReference>
<evidence type="ECO:0000256" key="3">
    <source>
        <dbReference type="ARBA" id="ARBA00022837"/>
    </source>
</evidence>
<reference evidence="7" key="3">
    <citation type="submission" date="2025-09" db="UniProtKB">
        <authorList>
            <consortium name="Ensembl"/>
        </authorList>
    </citation>
    <scope>IDENTIFICATION</scope>
</reference>
<keyword evidence="4 6" id="KW-0041">Annexin</keyword>
<comment type="domain">
    <text evidence="6">A pair of annexin repeats may form one binding site for calcium and phospholipid.</text>
</comment>
<dbReference type="SUPFAM" id="SSF47874">
    <property type="entry name" value="Annexin"/>
    <property type="match status" value="1"/>
</dbReference>